<dbReference type="GO" id="GO:0003677">
    <property type="term" value="F:DNA binding"/>
    <property type="evidence" value="ECO:0007669"/>
    <property type="project" value="UniProtKB-UniRule"/>
</dbReference>
<dbReference type="InterPro" id="IPR011044">
    <property type="entry name" value="Quino_amine_DH_bsu"/>
</dbReference>
<dbReference type="InterPro" id="IPR036388">
    <property type="entry name" value="WH-like_DNA-bd_sf"/>
</dbReference>
<dbReference type="HOGENOM" id="CLU_021843_0_0_0"/>
<proteinExistence type="inferred from homology"/>
<evidence type="ECO:0000313" key="6">
    <source>
        <dbReference type="Proteomes" id="UP000006056"/>
    </source>
</evidence>
<dbReference type="eggNOG" id="COG0823">
    <property type="taxonomic scope" value="Bacteria"/>
</dbReference>
<dbReference type="GO" id="GO:0006355">
    <property type="term" value="P:regulation of DNA-templated transcription"/>
    <property type="evidence" value="ECO:0007669"/>
    <property type="project" value="InterPro"/>
</dbReference>
<dbReference type="SUPFAM" id="SSF50969">
    <property type="entry name" value="YVTN repeat-like/Quinoprotein amine dehydrogenase"/>
    <property type="match status" value="1"/>
</dbReference>
<dbReference type="Proteomes" id="UP000006056">
    <property type="component" value="Chromosome"/>
</dbReference>
<dbReference type="OrthoDB" id="9045337at2"/>
<dbReference type="PROSITE" id="PS51755">
    <property type="entry name" value="OMPR_PHOB"/>
    <property type="match status" value="1"/>
</dbReference>
<evidence type="ECO:0000256" key="1">
    <source>
        <dbReference type="ARBA" id="ARBA00009820"/>
    </source>
</evidence>
<feature type="DNA-binding region" description="OmpR/PhoB-type" evidence="3">
    <location>
        <begin position="43"/>
        <end position="141"/>
    </location>
</feature>
<keyword evidence="2 3" id="KW-0238">DNA-binding</keyword>
<dbReference type="EMBL" id="CP003379">
    <property type="protein sequence ID" value="AFL87579.1"/>
    <property type="molecule type" value="Genomic_DNA"/>
</dbReference>
<dbReference type="Gene3D" id="2.120.10.30">
    <property type="entry name" value="TolB, C-terminal domain"/>
    <property type="match status" value="2"/>
</dbReference>
<comment type="similarity">
    <text evidence="1">Belongs to the TolB family.</text>
</comment>
<dbReference type="AlphaFoldDB" id="I3ZEB1"/>
<dbReference type="SUPFAM" id="SSF82171">
    <property type="entry name" value="DPP6 N-terminal domain-like"/>
    <property type="match status" value="1"/>
</dbReference>
<organism evidence="5 6">
    <name type="scientific">Terriglobus roseus (strain DSM 18391 / NRRL B-41598 / KBS 63)</name>
    <dbReference type="NCBI Taxonomy" id="926566"/>
    <lineage>
        <taxon>Bacteria</taxon>
        <taxon>Pseudomonadati</taxon>
        <taxon>Acidobacteriota</taxon>
        <taxon>Terriglobia</taxon>
        <taxon>Terriglobales</taxon>
        <taxon>Acidobacteriaceae</taxon>
        <taxon>Terriglobus</taxon>
    </lineage>
</organism>
<dbReference type="KEGG" id="trs:Terro_1269"/>
<dbReference type="PANTHER" id="PTHR36842">
    <property type="entry name" value="PROTEIN TOLB HOMOLOG"/>
    <property type="match status" value="1"/>
</dbReference>
<dbReference type="Pfam" id="PF00486">
    <property type="entry name" value="Trans_reg_C"/>
    <property type="match status" value="1"/>
</dbReference>
<dbReference type="STRING" id="926566.Terro_1269"/>
<protein>
    <submittedName>
        <fullName evidence="5">DNA-binding protein with winged-HTH domain</fullName>
    </submittedName>
</protein>
<dbReference type="eggNOG" id="COG3710">
    <property type="taxonomic scope" value="Bacteria"/>
</dbReference>
<sequence length="745" mass="82199">MGHKNSGTCQTNPTIGAPGSEVLKLGNDSEYFGAGSAKSREINEIVFFGEYSFEKSPMVVMRGLDICDLPRKQLEILSILLEAAGEVVSRDEIIDSVWPDVIVEEHNLTQTVFLLRRALGRLPDGQDYIETVPKRGYRIALSALKPQAAFAPDLLPRISDAASYHDLYDTELPQSHGFGKWVRNLAWSGAGIIILAAALARHSGHLHLPRPYLVASRQVTRGGGPHRETDAPILVRDQTLFLTGQRLNQALVLKVPTVGGSLTSSALATGTGWVSSVHPTKDELLLSHSRVDGLIVTSNLAGEASQPFGYLHGHSAVWSPDGKRVAYGRERQLLVADAAGVTRALVEHLAGVALWLAWSPNGKYLRYTMQENGDKRSLHQVDVATGKVTTLFTGTQEEHHVCCGSWSPDGRYYVYLSEAPASSSIWVRREGWVGSILGNPTWNLADGPVDFWRSPVIAPDSHHLYSIGVQMRNHVVGLDAAFDSFLEDMSIDSMSISHDGKWVAYTTYPEGFLWKSRLDGTDRVRLSGPLVRVRSPQWSADDRSLIYLRAHDGDAWIIARMEAVLGSPERFIDEGTDIAAFSYSPAGNKIAFDRVNESLSAPAGISILSLGSRKVEPVPQSADLSNAKWSPDGRYLAAVAINRRELRIFDTQTQSWKTVDTADEVRAPAWDRKLDILYFVVDDEKKRLIRRYSVDTRAVADVMVLPDRYRHGHASKILEQSPEGRLLFGYSEGGSDVYDLTVELP</sequence>
<dbReference type="CDD" id="cd00383">
    <property type="entry name" value="trans_reg_C"/>
    <property type="match status" value="1"/>
</dbReference>
<evidence type="ECO:0000256" key="2">
    <source>
        <dbReference type="ARBA" id="ARBA00023125"/>
    </source>
</evidence>
<dbReference type="Gene3D" id="1.10.10.10">
    <property type="entry name" value="Winged helix-like DNA-binding domain superfamily/Winged helix DNA-binding domain"/>
    <property type="match status" value="1"/>
</dbReference>
<feature type="domain" description="OmpR/PhoB-type" evidence="4">
    <location>
        <begin position="43"/>
        <end position="141"/>
    </location>
</feature>
<gene>
    <name evidence="5" type="ordered locus">Terro_1269</name>
</gene>
<dbReference type="SUPFAM" id="SSF46894">
    <property type="entry name" value="C-terminal effector domain of the bipartite response regulators"/>
    <property type="match status" value="1"/>
</dbReference>
<evidence type="ECO:0000313" key="5">
    <source>
        <dbReference type="EMBL" id="AFL87579.1"/>
    </source>
</evidence>
<dbReference type="GO" id="GO:0000160">
    <property type="term" value="P:phosphorelay signal transduction system"/>
    <property type="evidence" value="ECO:0007669"/>
    <property type="project" value="InterPro"/>
</dbReference>
<accession>I3ZEB1</accession>
<name>I3ZEB1_TERRK</name>
<evidence type="ECO:0000256" key="3">
    <source>
        <dbReference type="PROSITE-ProRule" id="PRU01091"/>
    </source>
</evidence>
<dbReference type="PANTHER" id="PTHR36842:SF1">
    <property type="entry name" value="PROTEIN TOLB"/>
    <property type="match status" value="1"/>
</dbReference>
<dbReference type="InterPro" id="IPR011042">
    <property type="entry name" value="6-blade_b-propeller_TolB-like"/>
</dbReference>
<keyword evidence="6" id="KW-1185">Reference proteome</keyword>
<evidence type="ECO:0000259" key="4">
    <source>
        <dbReference type="PROSITE" id="PS51755"/>
    </source>
</evidence>
<dbReference type="InterPro" id="IPR011659">
    <property type="entry name" value="WD40"/>
</dbReference>
<dbReference type="InterPro" id="IPR001867">
    <property type="entry name" value="OmpR/PhoB-type_DNA-bd"/>
</dbReference>
<dbReference type="Pfam" id="PF07676">
    <property type="entry name" value="PD40"/>
    <property type="match status" value="2"/>
</dbReference>
<dbReference type="SMART" id="SM00862">
    <property type="entry name" value="Trans_reg_C"/>
    <property type="match status" value="1"/>
</dbReference>
<dbReference type="InterPro" id="IPR016032">
    <property type="entry name" value="Sig_transdc_resp-reg_C-effctor"/>
</dbReference>
<reference evidence="5 6" key="1">
    <citation type="submission" date="2012-06" db="EMBL/GenBank/DDBJ databases">
        <title>Complete genome of Terriglobus roseus DSM 18391.</title>
        <authorList>
            <consortium name="US DOE Joint Genome Institute (JGI-PGF)"/>
            <person name="Lucas S."/>
            <person name="Copeland A."/>
            <person name="Lapidus A."/>
            <person name="Glavina del Rio T."/>
            <person name="Dalin E."/>
            <person name="Tice H."/>
            <person name="Bruce D."/>
            <person name="Goodwin L."/>
            <person name="Pitluck S."/>
            <person name="Peters L."/>
            <person name="Mikhailova N."/>
            <person name="Munk A.C.C."/>
            <person name="Kyrpides N."/>
            <person name="Mavromatis K."/>
            <person name="Ivanova N."/>
            <person name="Brettin T."/>
            <person name="Detter J.C."/>
            <person name="Han C."/>
            <person name="Larimer F."/>
            <person name="Land M."/>
            <person name="Hauser L."/>
            <person name="Markowitz V."/>
            <person name="Cheng J.-F."/>
            <person name="Hugenholtz P."/>
            <person name="Woyke T."/>
            <person name="Wu D."/>
            <person name="Brambilla E."/>
            <person name="Klenk H.-P."/>
            <person name="Eisen J.A."/>
        </authorList>
    </citation>
    <scope>NUCLEOTIDE SEQUENCE [LARGE SCALE GENOMIC DNA]</scope>
    <source>
        <strain evidence="6">DSM 18391 / NRRL B-41598 / KBS 63</strain>
    </source>
</reference>